<dbReference type="InterPro" id="IPR002736">
    <property type="entry name" value="CitG"/>
</dbReference>
<dbReference type="Gene3D" id="1.10.4200.10">
    <property type="entry name" value="Triphosphoribosyl-dephospho-CoA protein"/>
    <property type="match status" value="1"/>
</dbReference>
<dbReference type="PANTHER" id="PTHR42280:SF1">
    <property type="entry name" value="CITG FAMILY PROTEIN"/>
    <property type="match status" value="1"/>
</dbReference>
<protein>
    <submittedName>
        <fullName evidence="1">Triphosphoribosyl-dephospho-CoA synthase</fullName>
    </submittedName>
</protein>
<keyword evidence="2" id="KW-1185">Reference proteome</keyword>
<dbReference type="PANTHER" id="PTHR42280">
    <property type="entry name" value="CITG FAMILY PROTEIN"/>
    <property type="match status" value="1"/>
</dbReference>
<dbReference type="EMBL" id="FXUG01000002">
    <property type="protein sequence ID" value="SMP48233.1"/>
    <property type="molecule type" value="Genomic_DNA"/>
</dbReference>
<gene>
    <name evidence="1" type="ORF">SAMN06265222_102400</name>
</gene>
<proteinExistence type="predicted"/>
<reference evidence="1 2" key="1">
    <citation type="submission" date="2017-05" db="EMBL/GenBank/DDBJ databases">
        <authorList>
            <person name="Varghese N."/>
            <person name="Submissions S."/>
        </authorList>
    </citation>
    <scope>NUCLEOTIDE SEQUENCE [LARGE SCALE GENOMIC DNA]</scope>
    <source>
        <strain evidence="1 2">DSM 25457</strain>
    </source>
</reference>
<organism evidence="1 2">
    <name type="scientific">Neorhodopirellula lusitana</name>
    <dbReference type="NCBI Taxonomy" id="445327"/>
    <lineage>
        <taxon>Bacteria</taxon>
        <taxon>Pseudomonadati</taxon>
        <taxon>Planctomycetota</taxon>
        <taxon>Planctomycetia</taxon>
        <taxon>Pirellulales</taxon>
        <taxon>Pirellulaceae</taxon>
        <taxon>Neorhodopirellula</taxon>
    </lineage>
</organism>
<evidence type="ECO:0000313" key="2">
    <source>
        <dbReference type="Proteomes" id="UP001158067"/>
    </source>
</evidence>
<comment type="caution">
    <text evidence="1">The sequence shown here is derived from an EMBL/GenBank/DDBJ whole genome shotgun (WGS) entry which is preliminary data.</text>
</comment>
<dbReference type="RefSeq" id="WP_283431712.1">
    <property type="nucleotide sequence ID" value="NZ_FXUG01000002.1"/>
</dbReference>
<dbReference type="Proteomes" id="UP001158067">
    <property type="component" value="Unassembled WGS sequence"/>
</dbReference>
<name>A0ABY1PU91_9BACT</name>
<accession>A0ABY1PU91</accession>
<dbReference type="Pfam" id="PF01874">
    <property type="entry name" value="CitG"/>
    <property type="match status" value="1"/>
</dbReference>
<evidence type="ECO:0000313" key="1">
    <source>
        <dbReference type="EMBL" id="SMP48233.1"/>
    </source>
</evidence>
<sequence>MPDANSDRVWQQAIEPLANRADFIRAACVLEATAPKAGNVHPGARFDDLTFDHFVTAADCTARELANLRSLDQLGPSIWSAVQATRSATQTNVNLGIILLLGPLLASEPGVAPSEISGEIPRETPKANTTTNFSADWQRRLTDLLDQLTPKQGGWIAQAIAAADAGGMETSEVDSNNPLDVTLLGITTDQPAPYDIVAAMRAASNRDQIAGMYATGFADLFEVVVPTIHGSVDDAGGLMPGLVLAQIRLLARWGDSLISRKCGPEKSNEVQQRAAACLKNYSPNAIKHLDDFLRSDRNRLNPGTTADLLAAGLYVCLRRLPKFKSPKLHGSG</sequence>